<feature type="domain" description="N-acetyltransferase" evidence="1">
    <location>
        <begin position="71"/>
        <end position="233"/>
    </location>
</feature>
<evidence type="ECO:0000313" key="2">
    <source>
        <dbReference type="EMBL" id="GAA4404001.1"/>
    </source>
</evidence>
<protein>
    <submittedName>
        <fullName evidence="2">GNAT family N-acetyltransferase</fullName>
    </submittedName>
</protein>
<dbReference type="InterPro" id="IPR000182">
    <property type="entry name" value="GNAT_dom"/>
</dbReference>
<comment type="caution">
    <text evidence="2">The sequence shown here is derived from an EMBL/GenBank/DDBJ whole genome shotgun (WGS) entry which is preliminary data.</text>
</comment>
<dbReference type="Pfam" id="PF00583">
    <property type="entry name" value="Acetyltransf_1"/>
    <property type="match status" value="1"/>
</dbReference>
<dbReference type="Gene3D" id="3.40.630.30">
    <property type="match status" value="1"/>
</dbReference>
<proteinExistence type="predicted"/>
<dbReference type="PROSITE" id="PS51186">
    <property type="entry name" value="GNAT"/>
    <property type="match status" value="1"/>
</dbReference>
<organism evidence="2 3">
    <name type="scientific">Ornithinibacter aureus</name>
    <dbReference type="NCBI Taxonomy" id="622664"/>
    <lineage>
        <taxon>Bacteria</taxon>
        <taxon>Bacillati</taxon>
        <taxon>Actinomycetota</taxon>
        <taxon>Actinomycetes</taxon>
        <taxon>Micrococcales</taxon>
        <taxon>Intrasporangiaceae</taxon>
        <taxon>Ornithinibacter</taxon>
    </lineage>
</organism>
<sequence length="233" mass="25693">MDTAVVCSDESGQLVGGPFWKRSARGRTAYWVVMTADEQFSIVAANQVACDDLRAVFGSRGAAANCQCQRYKLRPKESFNALPVEERAHRLWEQTNCGDPDSAETSGLVAYLDDRAVGWCAVEPRPAFGGLVRNSRIPWLGRDEEKSDDSVWAVTCLFARAGFRRRGISRAMARAAVDFARDRGARAIEAYPLTHSNVIAEELHVGTCSTYAAAGFIEVARPTPRRAVMRIDF</sequence>
<dbReference type="InterPro" id="IPR016181">
    <property type="entry name" value="Acyl_CoA_acyltransferase"/>
</dbReference>
<dbReference type="Proteomes" id="UP001500390">
    <property type="component" value="Unassembled WGS sequence"/>
</dbReference>
<reference evidence="3" key="1">
    <citation type="journal article" date="2019" name="Int. J. Syst. Evol. Microbiol.">
        <title>The Global Catalogue of Microorganisms (GCM) 10K type strain sequencing project: providing services to taxonomists for standard genome sequencing and annotation.</title>
        <authorList>
            <consortium name="The Broad Institute Genomics Platform"/>
            <consortium name="The Broad Institute Genome Sequencing Center for Infectious Disease"/>
            <person name="Wu L."/>
            <person name="Ma J."/>
        </authorList>
    </citation>
    <scope>NUCLEOTIDE SEQUENCE [LARGE SCALE GENOMIC DNA]</scope>
    <source>
        <strain evidence="3">JCM 17738</strain>
    </source>
</reference>
<dbReference type="EMBL" id="BAABFX010000055">
    <property type="protein sequence ID" value="GAA4404001.1"/>
    <property type="molecule type" value="Genomic_DNA"/>
</dbReference>
<evidence type="ECO:0000259" key="1">
    <source>
        <dbReference type="PROSITE" id="PS51186"/>
    </source>
</evidence>
<dbReference type="CDD" id="cd04301">
    <property type="entry name" value="NAT_SF"/>
    <property type="match status" value="1"/>
</dbReference>
<name>A0ABP8KCS7_9MICO</name>
<dbReference type="SUPFAM" id="SSF55729">
    <property type="entry name" value="Acyl-CoA N-acyltransferases (Nat)"/>
    <property type="match status" value="1"/>
</dbReference>
<evidence type="ECO:0000313" key="3">
    <source>
        <dbReference type="Proteomes" id="UP001500390"/>
    </source>
</evidence>
<gene>
    <name evidence="2" type="ORF">GCM10023153_34390</name>
</gene>
<accession>A0ABP8KCS7</accession>
<keyword evidence="3" id="KW-1185">Reference proteome</keyword>